<evidence type="ECO:0000256" key="1">
    <source>
        <dbReference type="SAM" id="MobiDB-lite"/>
    </source>
</evidence>
<comment type="caution">
    <text evidence="2">The sequence shown here is derived from an EMBL/GenBank/DDBJ whole genome shotgun (WGS) entry which is preliminary data.</text>
</comment>
<evidence type="ECO:0000313" key="4">
    <source>
        <dbReference type="Proteomes" id="UP000429607"/>
    </source>
</evidence>
<feature type="compositionally biased region" description="Low complexity" evidence="1">
    <location>
        <begin position="1"/>
        <end position="19"/>
    </location>
</feature>
<evidence type="ECO:0008006" key="6">
    <source>
        <dbReference type="Google" id="ProtNLM"/>
    </source>
</evidence>
<dbReference type="OrthoDB" id="128680at2759"/>
<dbReference type="EMBL" id="QXFU01002231">
    <property type="protein sequence ID" value="KAE8988584.1"/>
    <property type="molecule type" value="Genomic_DNA"/>
</dbReference>
<dbReference type="Proteomes" id="UP000435112">
    <property type="component" value="Unassembled WGS sequence"/>
</dbReference>
<gene>
    <name evidence="2" type="ORF">PR001_g23445</name>
    <name evidence="3" type="ORF">PR002_g21720</name>
</gene>
<dbReference type="EMBL" id="QXFV01002781">
    <property type="protein sequence ID" value="KAE8983446.1"/>
    <property type="molecule type" value="Genomic_DNA"/>
</dbReference>
<proteinExistence type="predicted"/>
<evidence type="ECO:0000313" key="5">
    <source>
        <dbReference type="Proteomes" id="UP000435112"/>
    </source>
</evidence>
<sequence length="310" mass="34317">MLSAGRSGGSRSLSRSLASEFDEVAKPDHAHDDYEDGTEESKALVQVTKAPQESRGYRPPLNSSTPAANKVLGPMLEQMIESSEWIQQFTPQMVRQSVWAELSGELAWPVNTITTTQVVEDTVSLLRAMGCEPQTHPSAALEGWTPVIAGRDLHKWKRKLRLSFGTSDISLGRPLRTPGNQEEEDPSRVPLPQTPKKSPEGSVNRVTTEGVFSAKTVGSPYFQDSRMVTPRSTSRANRLSRESEASRDTRGARPSTSTRRSTRRFNPREGSSDDDSGEDYTDRGRQSNRRIDSPDTRSERDGTPELDAET</sequence>
<name>A0A6A3IKJ5_9STRA</name>
<protein>
    <recommendedName>
        <fullName evidence="6">Eukaryotic/viral aspartic protease</fullName>
    </recommendedName>
</protein>
<evidence type="ECO:0000313" key="2">
    <source>
        <dbReference type="EMBL" id="KAE8983446.1"/>
    </source>
</evidence>
<feature type="compositionally biased region" description="Basic and acidic residues" evidence="1">
    <location>
        <begin position="239"/>
        <end position="251"/>
    </location>
</feature>
<reference evidence="4 5" key="1">
    <citation type="submission" date="2018-09" db="EMBL/GenBank/DDBJ databases">
        <title>Genomic investigation of the strawberry pathogen Phytophthora fragariae indicates pathogenicity is determined by transcriptional variation in three key races.</title>
        <authorList>
            <person name="Adams T.M."/>
            <person name="Armitage A.D."/>
            <person name="Sobczyk M.K."/>
            <person name="Bates H.J."/>
            <person name="Dunwell J.M."/>
            <person name="Nellist C.F."/>
            <person name="Harrison R.J."/>
        </authorList>
    </citation>
    <scope>NUCLEOTIDE SEQUENCE [LARGE SCALE GENOMIC DNA]</scope>
    <source>
        <strain evidence="2 4">SCRP249</strain>
        <strain evidence="3 5">SCRP324</strain>
    </source>
</reference>
<feature type="compositionally biased region" description="Basic and acidic residues" evidence="1">
    <location>
        <begin position="280"/>
        <end position="303"/>
    </location>
</feature>
<dbReference type="AlphaFoldDB" id="A0A6A3IKJ5"/>
<organism evidence="2 4">
    <name type="scientific">Phytophthora rubi</name>
    <dbReference type="NCBI Taxonomy" id="129364"/>
    <lineage>
        <taxon>Eukaryota</taxon>
        <taxon>Sar</taxon>
        <taxon>Stramenopiles</taxon>
        <taxon>Oomycota</taxon>
        <taxon>Peronosporomycetes</taxon>
        <taxon>Peronosporales</taxon>
        <taxon>Peronosporaceae</taxon>
        <taxon>Phytophthora</taxon>
    </lineage>
</organism>
<feature type="region of interest" description="Disordered" evidence="1">
    <location>
        <begin position="168"/>
        <end position="310"/>
    </location>
</feature>
<feature type="region of interest" description="Disordered" evidence="1">
    <location>
        <begin position="1"/>
        <end position="66"/>
    </location>
</feature>
<feature type="compositionally biased region" description="Basic and acidic residues" evidence="1">
    <location>
        <begin position="23"/>
        <end position="32"/>
    </location>
</feature>
<evidence type="ECO:0000313" key="3">
    <source>
        <dbReference type="EMBL" id="KAE8988584.1"/>
    </source>
</evidence>
<dbReference type="Proteomes" id="UP000429607">
    <property type="component" value="Unassembled WGS sequence"/>
</dbReference>
<accession>A0A6A3IKJ5</accession>